<dbReference type="PANTHER" id="PTHR43642">
    <property type="entry name" value="HYBRID SIGNAL TRANSDUCTION HISTIDINE KINASE G"/>
    <property type="match status" value="1"/>
</dbReference>
<dbReference type="AlphaFoldDB" id="A0A7S4NFI6"/>
<dbReference type="InterPro" id="IPR011990">
    <property type="entry name" value="TPR-like_helical_dom_sf"/>
</dbReference>
<dbReference type="SUPFAM" id="SSF48452">
    <property type="entry name" value="TPR-like"/>
    <property type="match status" value="1"/>
</dbReference>
<dbReference type="Gene3D" id="1.25.40.10">
    <property type="entry name" value="Tetratricopeptide repeat domain"/>
    <property type="match status" value="1"/>
</dbReference>
<reference evidence="1" key="1">
    <citation type="submission" date="2021-01" db="EMBL/GenBank/DDBJ databases">
        <authorList>
            <person name="Corre E."/>
            <person name="Pelletier E."/>
            <person name="Niang G."/>
            <person name="Scheremetjew M."/>
            <person name="Finn R."/>
            <person name="Kale V."/>
            <person name="Holt S."/>
            <person name="Cochrane G."/>
            <person name="Meng A."/>
            <person name="Brown T."/>
            <person name="Cohen L."/>
        </authorList>
    </citation>
    <scope>NUCLEOTIDE SEQUENCE</scope>
    <source>
        <strain evidence="1">Isolate 1302-5</strain>
    </source>
</reference>
<name>A0A7S4NFI6_9STRA</name>
<gene>
    <name evidence="1" type="ORF">OAUR00152_LOCUS39183</name>
</gene>
<dbReference type="PANTHER" id="PTHR43642:SF1">
    <property type="entry name" value="HYBRID SIGNAL TRANSDUCTION HISTIDINE KINASE G"/>
    <property type="match status" value="1"/>
</dbReference>
<sequence length="571" mass="64027">MEAHLFVVVDQLHRGASLITDPNERVDLARLSLLAGQKSKVMSSFSSALAFLKAGMNLLSDDDWQCHRALCLDLYTLRAEMEYIMGDFKTMKRHLDQVFLKAKTVQEQLPGYSTLVQAMIAEGSANDAISTGIQVLGLLGEEFPSDLSNSSAREELLLTQKLLSMKTEDELLSLLAMENSEKLNAMKFLNVIANVTAAERRELLELLVCRMIRLSLSYGLCNESAVAFSIYGTLINCHFGDYEGGLQFGKLALAISQKLRATDIICRVHCIVYGFLSNWIQPMQSSLLSLKEAVDIGLAAGDTECAMMSAHLYTGTALYSGIPLGTLYGEMKLYAKQMMEYGQQYTWTYNKPLRQVALNLLGRSADPTKLVGEEMDEDNLLENAEVVGNQALVVSIIYFYKMWLLFLFGEYELAGQMAEKCESESIEEHMVHRFGIVCNHAFYRGLIALVLSRDQDTTKYATIIEKAMEQMKAWASLTAWNCQHKVELLTAECEYYAGNFNDAAIAYDHAAELAAKHRFVHEEALSLERAGIFYLETGNQPVASDYFSRAHDCYMKWGACSKAMHLKKKFL</sequence>
<accession>A0A7S4NFI6</accession>
<dbReference type="EMBL" id="HBKQ01057322">
    <property type="protein sequence ID" value="CAE2283829.1"/>
    <property type="molecule type" value="Transcribed_RNA"/>
</dbReference>
<evidence type="ECO:0008006" key="2">
    <source>
        <dbReference type="Google" id="ProtNLM"/>
    </source>
</evidence>
<proteinExistence type="predicted"/>
<evidence type="ECO:0000313" key="1">
    <source>
        <dbReference type="EMBL" id="CAE2283829.1"/>
    </source>
</evidence>
<dbReference type="InterPro" id="IPR053159">
    <property type="entry name" value="Hybrid_Histidine_Kinase"/>
</dbReference>
<organism evidence="1">
    <name type="scientific">Odontella aurita</name>
    <dbReference type="NCBI Taxonomy" id="265563"/>
    <lineage>
        <taxon>Eukaryota</taxon>
        <taxon>Sar</taxon>
        <taxon>Stramenopiles</taxon>
        <taxon>Ochrophyta</taxon>
        <taxon>Bacillariophyta</taxon>
        <taxon>Mediophyceae</taxon>
        <taxon>Biddulphiophycidae</taxon>
        <taxon>Eupodiscales</taxon>
        <taxon>Odontellaceae</taxon>
        <taxon>Odontella</taxon>
    </lineage>
</organism>
<protein>
    <recommendedName>
        <fullName evidence="2">Anaphase-promoting complex subunit 5</fullName>
    </recommendedName>
</protein>